<name>A0A8K1CG76_PYTOL</name>
<dbReference type="Proteomes" id="UP000794436">
    <property type="component" value="Unassembled WGS sequence"/>
</dbReference>
<dbReference type="EMBL" id="SPLM01000073">
    <property type="protein sequence ID" value="TMW62449.1"/>
    <property type="molecule type" value="Genomic_DNA"/>
</dbReference>
<organism evidence="1 2">
    <name type="scientific">Pythium oligandrum</name>
    <name type="common">Mycoparasitic fungus</name>
    <dbReference type="NCBI Taxonomy" id="41045"/>
    <lineage>
        <taxon>Eukaryota</taxon>
        <taxon>Sar</taxon>
        <taxon>Stramenopiles</taxon>
        <taxon>Oomycota</taxon>
        <taxon>Peronosporomycetes</taxon>
        <taxon>Pythiales</taxon>
        <taxon>Pythiaceae</taxon>
        <taxon>Pythium</taxon>
    </lineage>
</organism>
<comment type="caution">
    <text evidence="1">The sequence shown here is derived from an EMBL/GenBank/DDBJ whole genome shotgun (WGS) entry which is preliminary data.</text>
</comment>
<protein>
    <submittedName>
        <fullName evidence="1">Uncharacterized protein</fullName>
    </submittedName>
</protein>
<accession>A0A8K1CG76</accession>
<reference evidence="1" key="1">
    <citation type="submission" date="2019-03" db="EMBL/GenBank/DDBJ databases">
        <title>Long read genome sequence of the mycoparasitic Pythium oligandrum ATCC 38472 isolated from sugarbeet rhizosphere.</title>
        <authorList>
            <person name="Gaulin E."/>
        </authorList>
    </citation>
    <scope>NUCLEOTIDE SEQUENCE</scope>
    <source>
        <strain evidence="1">ATCC 38472_TT</strain>
    </source>
</reference>
<dbReference type="AlphaFoldDB" id="A0A8K1CG76"/>
<sequence length="115" mass="13341">MADDGQDMALAFKEAVRFFRRQERIYDDAVEALSQWKQQHRNFTGREPGYLQLERMQDKAMKDLKDTASIMNAARKAAKVWKSIVFMDKFWTPLTSLQALLGLSTPSKRKQVKAD</sequence>
<gene>
    <name evidence="1" type="ORF">Poli38472_005067</name>
</gene>
<keyword evidence="2" id="KW-1185">Reference proteome</keyword>
<evidence type="ECO:0000313" key="2">
    <source>
        <dbReference type="Proteomes" id="UP000794436"/>
    </source>
</evidence>
<proteinExistence type="predicted"/>
<evidence type="ECO:0000313" key="1">
    <source>
        <dbReference type="EMBL" id="TMW62449.1"/>
    </source>
</evidence>